<gene>
    <name evidence="5" type="ORF">Ddye_024531</name>
</gene>
<evidence type="ECO:0000256" key="2">
    <source>
        <dbReference type="ARBA" id="ARBA00022741"/>
    </source>
</evidence>
<accession>A0AAD9WU98</accession>
<dbReference type="EMBL" id="JANJYI010000007">
    <property type="protein sequence ID" value="KAK2642768.1"/>
    <property type="molecule type" value="Genomic_DNA"/>
</dbReference>
<evidence type="ECO:0000256" key="3">
    <source>
        <dbReference type="ARBA" id="ARBA00022821"/>
    </source>
</evidence>
<evidence type="ECO:0000313" key="5">
    <source>
        <dbReference type="EMBL" id="KAK2642768.1"/>
    </source>
</evidence>
<evidence type="ECO:0000256" key="1">
    <source>
        <dbReference type="ARBA" id="ARBA00022737"/>
    </source>
</evidence>
<keyword evidence="1" id="KW-0677">Repeat</keyword>
<feature type="domain" description="Disease resistance N-terminal" evidence="4">
    <location>
        <begin position="1"/>
        <end position="66"/>
    </location>
</feature>
<evidence type="ECO:0000259" key="4">
    <source>
        <dbReference type="Pfam" id="PF18052"/>
    </source>
</evidence>
<dbReference type="Proteomes" id="UP001280121">
    <property type="component" value="Unassembled WGS sequence"/>
</dbReference>
<reference evidence="5" key="1">
    <citation type="journal article" date="2023" name="Plant J.">
        <title>Genome sequences and population genomics provide insights into the demographic history, inbreeding, and mutation load of two 'living fossil' tree species of Dipteronia.</title>
        <authorList>
            <person name="Feng Y."/>
            <person name="Comes H.P."/>
            <person name="Chen J."/>
            <person name="Zhu S."/>
            <person name="Lu R."/>
            <person name="Zhang X."/>
            <person name="Li P."/>
            <person name="Qiu J."/>
            <person name="Olsen K.M."/>
            <person name="Qiu Y."/>
        </authorList>
    </citation>
    <scope>NUCLEOTIDE SEQUENCE</scope>
    <source>
        <strain evidence="5">KIB01</strain>
    </source>
</reference>
<keyword evidence="3" id="KW-0611">Plant defense</keyword>
<dbReference type="GO" id="GO:0006952">
    <property type="term" value="P:defense response"/>
    <property type="evidence" value="ECO:0007669"/>
    <property type="project" value="UniProtKB-KW"/>
</dbReference>
<dbReference type="Pfam" id="PF18052">
    <property type="entry name" value="Rx_N"/>
    <property type="match status" value="1"/>
</dbReference>
<dbReference type="AlphaFoldDB" id="A0AAD9WU98"/>
<name>A0AAD9WU98_9ROSI</name>
<comment type="caution">
    <text evidence="5">The sequence shown here is derived from an EMBL/GenBank/DDBJ whole genome shotgun (WGS) entry which is preliminary data.</text>
</comment>
<keyword evidence="2" id="KW-0547">Nucleotide-binding</keyword>
<protein>
    <recommendedName>
        <fullName evidence="4">Disease resistance N-terminal domain-containing protein</fullName>
    </recommendedName>
</protein>
<sequence>MKKLPSLLTTIHVVLEDAEEKQVKKRALQNWLRKLKDAAYKADDMLTECSIEVARLESNAQNVSQLHTWDF</sequence>
<proteinExistence type="predicted"/>
<dbReference type="GO" id="GO:0000166">
    <property type="term" value="F:nucleotide binding"/>
    <property type="evidence" value="ECO:0007669"/>
    <property type="project" value="UniProtKB-KW"/>
</dbReference>
<organism evidence="5 6">
    <name type="scientific">Dipteronia dyeriana</name>
    <dbReference type="NCBI Taxonomy" id="168575"/>
    <lineage>
        <taxon>Eukaryota</taxon>
        <taxon>Viridiplantae</taxon>
        <taxon>Streptophyta</taxon>
        <taxon>Embryophyta</taxon>
        <taxon>Tracheophyta</taxon>
        <taxon>Spermatophyta</taxon>
        <taxon>Magnoliopsida</taxon>
        <taxon>eudicotyledons</taxon>
        <taxon>Gunneridae</taxon>
        <taxon>Pentapetalae</taxon>
        <taxon>rosids</taxon>
        <taxon>malvids</taxon>
        <taxon>Sapindales</taxon>
        <taxon>Sapindaceae</taxon>
        <taxon>Hippocastanoideae</taxon>
        <taxon>Acereae</taxon>
        <taxon>Dipteronia</taxon>
    </lineage>
</organism>
<evidence type="ECO:0000313" key="6">
    <source>
        <dbReference type="Proteomes" id="UP001280121"/>
    </source>
</evidence>
<keyword evidence="6" id="KW-1185">Reference proteome</keyword>
<dbReference type="InterPro" id="IPR041118">
    <property type="entry name" value="Rx_N"/>
</dbReference>
<dbReference type="Gene3D" id="1.20.5.4130">
    <property type="match status" value="1"/>
</dbReference>